<evidence type="ECO:0000256" key="1">
    <source>
        <dbReference type="SAM" id="MobiDB-lite"/>
    </source>
</evidence>
<organism evidence="2 3">
    <name type="scientific">Clitoria ternatea</name>
    <name type="common">Butterfly pea</name>
    <dbReference type="NCBI Taxonomy" id="43366"/>
    <lineage>
        <taxon>Eukaryota</taxon>
        <taxon>Viridiplantae</taxon>
        <taxon>Streptophyta</taxon>
        <taxon>Embryophyta</taxon>
        <taxon>Tracheophyta</taxon>
        <taxon>Spermatophyta</taxon>
        <taxon>Magnoliopsida</taxon>
        <taxon>eudicotyledons</taxon>
        <taxon>Gunneridae</taxon>
        <taxon>Pentapetalae</taxon>
        <taxon>rosids</taxon>
        <taxon>fabids</taxon>
        <taxon>Fabales</taxon>
        <taxon>Fabaceae</taxon>
        <taxon>Papilionoideae</taxon>
        <taxon>50 kb inversion clade</taxon>
        <taxon>NPAAA clade</taxon>
        <taxon>indigoferoid/millettioid clade</taxon>
        <taxon>Phaseoleae</taxon>
        <taxon>Clitoria</taxon>
    </lineage>
</organism>
<feature type="region of interest" description="Disordered" evidence="1">
    <location>
        <begin position="67"/>
        <end position="86"/>
    </location>
</feature>
<keyword evidence="3" id="KW-1185">Reference proteome</keyword>
<dbReference type="AlphaFoldDB" id="A0AAN9PKZ0"/>
<name>A0AAN9PKZ0_CLITE</name>
<evidence type="ECO:0000313" key="2">
    <source>
        <dbReference type="EMBL" id="KAK7303380.1"/>
    </source>
</evidence>
<proteinExistence type="predicted"/>
<reference evidence="2 3" key="1">
    <citation type="submission" date="2024-01" db="EMBL/GenBank/DDBJ databases">
        <title>The genomes of 5 underutilized Papilionoideae crops provide insights into root nodulation and disease resistance.</title>
        <authorList>
            <person name="Yuan L."/>
        </authorList>
    </citation>
    <scope>NUCLEOTIDE SEQUENCE [LARGE SCALE GENOMIC DNA]</scope>
    <source>
        <strain evidence="2">LY-2023</strain>
        <tissue evidence="2">Leaf</tissue>
    </source>
</reference>
<dbReference type="Proteomes" id="UP001359559">
    <property type="component" value="Unassembled WGS sequence"/>
</dbReference>
<evidence type="ECO:0000313" key="3">
    <source>
        <dbReference type="Proteomes" id="UP001359559"/>
    </source>
</evidence>
<accession>A0AAN9PKZ0</accession>
<sequence length="86" mass="9900">MVDGYAHSLVIPEIKGGAKRSHFIPGRTEPLPHHMADKLSIKTQHDYLRIPKKLEHDKKTKANLPTIINPNTRRKKPKHYTFVSPK</sequence>
<dbReference type="EMBL" id="JAYKXN010000003">
    <property type="protein sequence ID" value="KAK7303380.1"/>
    <property type="molecule type" value="Genomic_DNA"/>
</dbReference>
<comment type="caution">
    <text evidence="2">The sequence shown here is derived from an EMBL/GenBank/DDBJ whole genome shotgun (WGS) entry which is preliminary data.</text>
</comment>
<gene>
    <name evidence="2" type="ORF">RJT34_14284</name>
</gene>
<protein>
    <submittedName>
        <fullName evidence="2">Uncharacterized protein</fullName>
    </submittedName>
</protein>